<keyword evidence="2" id="KW-1185">Reference proteome</keyword>
<accession>A0A1G5HDL7</accession>
<sequence length="84" mass="8947">MNPQLTCDSLSVEAIEVLDSTGACRVVSIALGEIVRADGPVTIRAMADLEPAEARELAYDLIDAADKAESTDELRQVRNLSSVS</sequence>
<gene>
    <name evidence="1" type="ORF">SAMN05660710_02127</name>
</gene>
<evidence type="ECO:0000313" key="1">
    <source>
        <dbReference type="EMBL" id="SCY61962.1"/>
    </source>
</evidence>
<name>A0A1G5HDL7_9RHOB</name>
<evidence type="ECO:0000313" key="2">
    <source>
        <dbReference type="Proteomes" id="UP000199502"/>
    </source>
</evidence>
<dbReference type="RefSeq" id="WP_090743706.1">
    <property type="nucleotide sequence ID" value="NZ_FMVT01000006.1"/>
</dbReference>
<organism evidence="1 2">
    <name type="scientific">Paracoccus tibetensis</name>
    <dbReference type="NCBI Taxonomy" id="336292"/>
    <lineage>
        <taxon>Bacteria</taxon>
        <taxon>Pseudomonadati</taxon>
        <taxon>Pseudomonadota</taxon>
        <taxon>Alphaproteobacteria</taxon>
        <taxon>Rhodobacterales</taxon>
        <taxon>Paracoccaceae</taxon>
        <taxon>Paracoccus</taxon>
    </lineage>
</organism>
<dbReference type="Proteomes" id="UP000199502">
    <property type="component" value="Unassembled WGS sequence"/>
</dbReference>
<proteinExistence type="predicted"/>
<reference evidence="1 2" key="1">
    <citation type="submission" date="2016-10" db="EMBL/GenBank/DDBJ databases">
        <authorList>
            <person name="de Groot N.N."/>
        </authorList>
    </citation>
    <scope>NUCLEOTIDE SEQUENCE [LARGE SCALE GENOMIC DNA]</scope>
    <source>
        <strain evidence="1 2">CGMCC 1.8925</strain>
    </source>
</reference>
<dbReference type="EMBL" id="FMVT01000006">
    <property type="protein sequence ID" value="SCY61962.1"/>
    <property type="molecule type" value="Genomic_DNA"/>
</dbReference>
<dbReference type="AlphaFoldDB" id="A0A1G5HDL7"/>
<protein>
    <submittedName>
        <fullName evidence="1">Uncharacterized protein</fullName>
    </submittedName>
</protein>
<dbReference type="STRING" id="336292.SAMN05660710_02127"/>